<name>A0A9X2HGR8_9MICC</name>
<feature type="compositionally biased region" description="Gly residues" evidence="1">
    <location>
        <begin position="31"/>
        <end position="49"/>
    </location>
</feature>
<keyword evidence="2" id="KW-1133">Transmembrane helix</keyword>
<dbReference type="AlphaFoldDB" id="A0A9X2HGR8"/>
<evidence type="ECO:0000256" key="2">
    <source>
        <dbReference type="SAM" id="Phobius"/>
    </source>
</evidence>
<comment type="caution">
    <text evidence="3">The sequence shown here is derived from an EMBL/GenBank/DDBJ whole genome shotgun (WGS) entry which is preliminary data.</text>
</comment>
<proteinExistence type="predicted"/>
<organism evidence="3 4">
    <name type="scientific">Rothia santali</name>
    <dbReference type="NCBI Taxonomy" id="2949643"/>
    <lineage>
        <taxon>Bacteria</taxon>
        <taxon>Bacillati</taxon>
        <taxon>Actinomycetota</taxon>
        <taxon>Actinomycetes</taxon>
        <taxon>Micrococcales</taxon>
        <taxon>Micrococcaceae</taxon>
        <taxon>Rothia</taxon>
    </lineage>
</organism>
<protein>
    <submittedName>
        <fullName evidence="3">Uncharacterized protein</fullName>
    </submittedName>
</protein>
<keyword evidence="2" id="KW-0812">Transmembrane</keyword>
<feature type="transmembrane region" description="Helical" evidence="2">
    <location>
        <begin position="185"/>
        <end position="205"/>
    </location>
</feature>
<evidence type="ECO:0000313" key="4">
    <source>
        <dbReference type="Proteomes" id="UP001139502"/>
    </source>
</evidence>
<feature type="region of interest" description="Disordered" evidence="1">
    <location>
        <begin position="1"/>
        <end position="85"/>
    </location>
</feature>
<dbReference type="Proteomes" id="UP001139502">
    <property type="component" value="Unassembled WGS sequence"/>
</dbReference>
<feature type="transmembrane region" description="Helical" evidence="2">
    <location>
        <begin position="217"/>
        <end position="243"/>
    </location>
</feature>
<gene>
    <name evidence="3" type="ORF">NBM05_10515</name>
</gene>
<feature type="compositionally biased region" description="Low complexity" evidence="1">
    <location>
        <begin position="50"/>
        <end position="62"/>
    </location>
</feature>
<dbReference type="EMBL" id="JANAFB010000025">
    <property type="protein sequence ID" value="MCP3426422.1"/>
    <property type="molecule type" value="Genomic_DNA"/>
</dbReference>
<feature type="compositionally biased region" description="Low complexity" evidence="1">
    <location>
        <begin position="70"/>
        <end position="85"/>
    </location>
</feature>
<feature type="transmembrane region" description="Helical" evidence="2">
    <location>
        <begin position="160"/>
        <end position="178"/>
    </location>
</feature>
<keyword evidence="4" id="KW-1185">Reference proteome</keyword>
<keyword evidence="2" id="KW-0472">Membrane</keyword>
<sequence length="259" mass="25939">MGMSKGQIRRKHGASGASAPADPRAADGGHASAGGRGTAGGTGAAGGSGRAASAGRGRSPAGAEGGTGRGPAPARGGNDAGAPPRRSSAGLFTGVVVTVGVLMLLYVLAWTLPQLGAAAGTVIPELRPLGFGREEIAAAAAALGDAGLEQYRYVHRSSGLFAPVLVALGWLGMVTLAYPRGARRWAMRAVPVLFAVVWVLGNRTVDAALADPEGGPVALASALVIARWALLVLLAAQAVYLLVRLVRGKIDAFARGELV</sequence>
<feature type="transmembrane region" description="Helical" evidence="2">
    <location>
        <begin position="91"/>
        <end position="112"/>
    </location>
</feature>
<reference evidence="3" key="1">
    <citation type="submission" date="2022-06" db="EMBL/GenBank/DDBJ databases">
        <title>Rothia sp. isolated from sandalwood seedling.</title>
        <authorList>
            <person name="Tuikhar N."/>
            <person name="Kirdat K."/>
            <person name="Thorat V."/>
            <person name="Swetha P."/>
            <person name="Padma S."/>
            <person name="Sundararaj R."/>
            <person name="Yadav A."/>
        </authorList>
    </citation>
    <scope>NUCLEOTIDE SEQUENCE</scope>
    <source>
        <strain evidence="3">AR01</strain>
    </source>
</reference>
<evidence type="ECO:0000256" key="1">
    <source>
        <dbReference type="SAM" id="MobiDB-lite"/>
    </source>
</evidence>
<accession>A0A9X2HGR8</accession>
<evidence type="ECO:0000313" key="3">
    <source>
        <dbReference type="EMBL" id="MCP3426422.1"/>
    </source>
</evidence>